<dbReference type="Proteomes" id="UP000095192">
    <property type="component" value="Unassembled WGS sequence"/>
</dbReference>
<dbReference type="AlphaFoldDB" id="A0A1D3CSL2"/>
<keyword evidence="2" id="KW-1185">Reference proteome</keyword>
<evidence type="ECO:0000313" key="1">
    <source>
        <dbReference type="EMBL" id="OEH74176.1"/>
    </source>
</evidence>
<organism evidence="1 2">
    <name type="scientific">Cyclospora cayetanensis</name>
    <dbReference type="NCBI Taxonomy" id="88456"/>
    <lineage>
        <taxon>Eukaryota</taxon>
        <taxon>Sar</taxon>
        <taxon>Alveolata</taxon>
        <taxon>Apicomplexa</taxon>
        <taxon>Conoidasida</taxon>
        <taxon>Coccidia</taxon>
        <taxon>Eucoccidiorida</taxon>
        <taxon>Eimeriorina</taxon>
        <taxon>Eimeriidae</taxon>
        <taxon>Cyclospora</taxon>
    </lineage>
</organism>
<gene>
    <name evidence="1" type="ORF">cyc_04388</name>
</gene>
<name>A0A1D3CSL2_9EIME</name>
<proteinExistence type="predicted"/>
<dbReference type="VEuPathDB" id="ToxoDB:cyc_04388"/>
<accession>A0A1D3CSL2</accession>
<sequence length="205" mass="23216">MPHVVKSLLDFIQLSKESLDQRDEQEKRMHSYQEQLITSLNPLLLATDRMEAVLKQYFLPALALPASHGELCLQLQLLQGEGARSSDQKALFLNEWGADRMRNELGFNEELITALLSVMVKDSAYTRKKAALQEFQTSVVLQATKRGSIASAFTGDLRSNEEVVRDAASAVEERATHCMFLLPERQWMLLLFVEHLPQQDPESSV</sequence>
<evidence type="ECO:0000313" key="2">
    <source>
        <dbReference type="Proteomes" id="UP000095192"/>
    </source>
</evidence>
<protein>
    <submittedName>
        <fullName evidence="1">Uncharacterized protein</fullName>
    </submittedName>
</protein>
<comment type="caution">
    <text evidence="1">The sequence shown here is derived from an EMBL/GenBank/DDBJ whole genome shotgun (WGS) entry which is preliminary data.</text>
</comment>
<dbReference type="InParanoid" id="A0A1D3CSL2"/>
<reference evidence="1 2" key="1">
    <citation type="journal article" date="2016" name="BMC Genomics">
        <title>Comparative genomics reveals Cyclospora cayetanensis possesses coccidia-like metabolism and invasion components but unique surface antigens.</title>
        <authorList>
            <person name="Liu S."/>
            <person name="Wang L."/>
            <person name="Zheng H."/>
            <person name="Xu Z."/>
            <person name="Roellig D.M."/>
            <person name="Li N."/>
            <person name="Frace M.A."/>
            <person name="Tang K."/>
            <person name="Arrowood M.J."/>
            <person name="Moss D.M."/>
            <person name="Zhang L."/>
            <person name="Feng Y."/>
            <person name="Xiao L."/>
        </authorList>
    </citation>
    <scope>NUCLEOTIDE SEQUENCE [LARGE SCALE GENOMIC DNA]</scope>
    <source>
        <strain evidence="1 2">CHN_HEN01</strain>
    </source>
</reference>
<dbReference type="EMBL" id="JROU02002101">
    <property type="protein sequence ID" value="OEH74176.1"/>
    <property type="molecule type" value="Genomic_DNA"/>
</dbReference>